<dbReference type="InterPro" id="IPR053847">
    <property type="entry name" value="DUF6928"/>
</dbReference>
<evidence type="ECO:0000313" key="3">
    <source>
        <dbReference type="Proteomes" id="UP000515570"/>
    </source>
</evidence>
<evidence type="ECO:0000256" key="1">
    <source>
        <dbReference type="SAM" id="MobiDB-lite"/>
    </source>
</evidence>
<dbReference type="AlphaFoldDB" id="A0A7G5FGW8"/>
<reference evidence="2 3" key="1">
    <citation type="submission" date="2020-07" db="EMBL/GenBank/DDBJ databases">
        <title>non toxigenic Corynebacterium sp. nov from a clinical source.</title>
        <authorList>
            <person name="Bernier A.-M."/>
            <person name="Bernard K."/>
        </authorList>
    </citation>
    <scope>NUCLEOTIDE SEQUENCE [LARGE SCALE GENOMIC DNA]</scope>
    <source>
        <strain evidence="3">NML 93-0612</strain>
    </source>
</reference>
<name>A0A7G5FGW8_9CORY</name>
<organism evidence="2 3">
    <name type="scientific">Corynebacterium hindlerae</name>
    <dbReference type="NCBI Taxonomy" id="699041"/>
    <lineage>
        <taxon>Bacteria</taxon>
        <taxon>Bacillati</taxon>
        <taxon>Actinomycetota</taxon>
        <taxon>Actinomycetes</taxon>
        <taxon>Mycobacteriales</taxon>
        <taxon>Corynebacteriaceae</taxon>
        <taxon>Corynebacterium</taxon>
    </lineage>
</organism>
<protein>
    <submittedName>
        <fullName evidence="2">Uncharacterized protein</fullName>
    </submittedName>
</protein>
<sequence length="280" mass="30681">MQPHDAVVTLWFVNVSDPAAVLNAGPKADRGFGRKYLALMNPSWPISVFGEFPLNRSVSASKGEFYIAGYPGVTVVQTFLEEMTVLSELPTKLLNSIEARDVYAFAENGDTGFGGIAHWQGGELRRSFCARRDRVYEDVGLPEPFEAPLWAGQATGINLPFEPIDLVREADTHWLGIDISADGPDLSVVGYAVDGRKEPRLSTPRPPRSVSDMVESASTKLGLNPATRAYDDYEEAPDDARLDRAGQAWADAKALAKSARRSLRAFGETVKDKLRHTDRG</sequence>
<feature type="region of interest" description="Disordered" evidence="1">
    <location>
        <begin position="197"/>
        <end position="217"/>
    </location>
</feature>
<dbReference type="Pfam" id="PF21997">
    <property type="entry name" value="DUF6928"/>
    <property type="match status" value="1"/>
</dbReference>
<dbReference type="EMBL" id="CP059833">
    <property type="protein sequence ID" value="QMV85859.1"/>
    <property type="molecule type" value="Genomic_DNA"/>
</dbReference>
<dbReference type="Proteomes" id="UP000515570">
    <property type="component" value="Chromosome"/>
</dbReference>
<keyword evidence="3" id="KW-1185">Reference proteome</keyword>
<proteinExistence type="predicted"/>
<accession>A0A7G5FGW8</accession>
<evidence type="ECO:0000313" key="2">
    <source>
        <dbReference type="EMBL" id="QMV85859.1"/>
    </source>
</evidence>
<gene>
    <name evidence="2" type="ORF">HW450_03755</name>
</gene>
<dbReference type="RefSeq" id="WP_182386676.1">
    <property type="nucleotide sequence ID" value="NZ_CP059833.1"/>
</dbReference>